<gene>
    <name evidence="7" type="ORF">MNBD_GAMMA08-2268</name>
</gene>
<dbReference type="EC" id="1.1.5.4" evidence="7"/>
<dbReference type="GO" id="GO:0047545">
    <property type="term" value="F:(S)-2-hydroxyglutarate dehydrogenase activity"/>
    <property type="evidence" value="ECO:0007669"/>
    <property type="project" value="TreeGrafter"/>
</dbReference>
<comment type="cofactor">
    <cofactor evidence="1">
        <name>FAD</name>
        <dbReference type="ChEBI" id="CHEBI:57692"/>
    </cofactor>
</comment>
<evidence type="ECO:0000256" key="1">
    <source>
        <dbReference type="ARBA" id="ARBA00001974"/>
    </source>
</evidence>
<keyword evidence="5" id="KW-0274">FAD</keyword>
<dbReference type="Pfam" id="PF06039">
    <property type="entry name" value="Mqo"/>
    <property type="match status" value="1"/>
</dbReference>
<dbReference type="InterPro" id="IPR006231">
    <property type="entry name" value="MQO"/>
</dbReference>
<keyword evidence="6 7" id="KW-0560">Oxidoreductase</keyword>
<evidence type="ECO:0000256" key="2">
    <source>
        <dbReference type="ARBA" id="ARBA00005163"/>
    </source>
</evidence>
<protein>
    <submittedName>
        <fullName evidence="7">Malate:quinone oxidoreductase</fullName>
        <ecNumber evidence="7">1.1.5.4</ecNumber>
    </submittedName>
</protein>
<proteinExistence type="predicted"/>
<dbReference type="InterPro" id="IPR036188">
    <property type="entry name" value="FAD/NAD-bd_sf"/>
</dbReference>
<dbReference type="Gene3D" id="3.30.9.10">
    <property type="entry name" value="D-Amino Acid Oxidase, subunit A, domain 2"/>
    <property type="match status" value="1"/>
</dbReference>
<evidence type="ECO:0000313" key="7">
    <source>
        <dbReference type="EMBL" id="VAW61912.1"/>
    </source>
</evidence>
<dbReference type="AlphaFoldDB" id="A0A3B0XEP7"/>
<accession>A0A3B0XEP7</accession>
<organism evidence="7">
    <name type="scientific">hydrothermal vent metagenome</name>
    <dbReference type="NCBI Taxonomy" id="652676"/>
    <lineage>
        <taxon>unclassified sequences</taxon>
        <taxon>metagenomes</taxon>
        <taxon>ecological metagenomes</taxon>
    </lineage>
</organism>
<name>A0A3B0XEP7_9ZZZZ</name>
<reference evidence="7" key="1">
    <citation type="submission" date="2018-06" db="EMBL/GenBank/DDBJ databases">
        <authorList>
            <person name="Zhirakovskaya E."/>
        </authorList>
    </citation>
    <scope>NUCLEOTIDE SEQUENCE</scope>
</reference>
<dbReference type="Gene3D" id="3.50.50.60">
    <property type="entry name" value="FAD/NAD(P)-binding domain"/>
    <property type="match status" value="1"/>
</dbReference>
<dbReference type="PANTHER" id="PTHR43104:SF2">
    <property type="entry name" value="L-2-HYDROXYGLUTARATE DEHYDROGENASE, MITOCHONDRIAL"/>
    <property type="match status" value="1"/>
</dbReference>
<dbReference type="GO" id="GO:0006099">
    <property type="term" value="P:tricarboxylic acid cycle"/>
    <property type="evidence" value="ECO:0007669"/>
    <property type="project" value="UniProtKB-UniPathway"/>
</dbReference>
<dbReference type="SUPFAM" id="SSF51905">
    <property type="entry name" value="FAD/NAD(P)-binding domain"/>
    <property type="match status" value="1"/>
</dbReference>
<evidence type="ECO:0000256" key="4">
    <source>
        <dbReference type="ARBA" id="ARBA00022630"/>
    </source>
</evidence>
<sequence>MPNQYDLLIIGAGVSGSALLYLTTKYTNIQHIGVIEKYAAPARVNSLSSNNSQTLHCGDIETNYTLDKALKVKRAANMLRNYAVAQPDAHHIIFKYSKMVLGVGAKECALLKKRFEIFSPHYPYLKLLDKKAIARIEPNVAMKNGKFRDDEIIALGSTDEYTAVNFEALSRSFVRQAEIEAAAHPEKNIDIHYNEYVDHIKLDKKGFIVETNGVCYRTKSLVVCAGGHSLKLAHDMGYGHHYSVLPIAGSYYFTPHVLNGKVYTVQNDALPFAAIHGDPDVLVPGATRFGPTALVLPILERYNLKTLPDFLQVFRFDNRVAKVLWDLLKVADIRNYMFKNMLFEIPFIRKWLFLNDVKKIIPSLKLGDLKFANKVGGIRPQLIDKDKAELLMGEAKIDSGVGGIFNMTPSPGGTSCIENAEIDMRTIVKHLGASIDEDALQKDLLGDDVQHSADDFAGVVISGDNAV</sequence>
<comment type="pathway">
    <text evidence="2">Carbohydrate metabolism; tricarboxylic acid cycle.</text>
</comment>
<dbReference type="PANTHER" id="PTHR43104">
    <property type="entry name" value="L-2-HYDROXYGLUTARATE DEHYDROGENASE, MITOCHONDRIAL"/>
    <property type="match status" value="1"/>
</dbReference>
<evidence type="ECO:0000256" key="3">
    <source>
        <dbReference type="ARBA" id="ARBA00022532"/>
    </source>
</evidence>
<dbReference type="GO" id="GO:0005737">
    <property type="term" value="C:cytoplasm"/>
    <property type="evidence" value="ECO:0007669"/>
    <property type="project" value="TreeGrafter"/>
</dbReference>
<dbReference type="GO" id="GO:0008924">
    <property type="term" value="F:L-malate dehydrogenase (quinone) activity"/>
    <property type="evidence" value="ECO:0007669"/>
    <property type="project" value="UniProtKB-EC"/>
</dbReference>
<evidence type="ECO:0000256" key="5">
    <source>
        <dbReference type="ARBA" id="ARBA00022827"/>
    </source>
</evidence>
<keyword evidence="3" id="KW-0816">Tricarboxylic acid cycle</keyword>
<dbReference type="EMBL" id="UOFH01000199">
    <property type="protein sequence ID" value="VAW61912.1"/>
    <property type="molecule type" value="Genomic_DNA"/>
</dbReference>
<keyword evidence="4" id="KW-0285">Flavoprotein</keyword>
<dbReference type="UniPathway" id="UPA00223"/>
<evidence type="ECO:0000256" key="6">
    <source>
        <dbReference type="ARBA" id="ARBA00023002"/>
    </source>
</evidence>